<evidence type="ECO:0000313" key="5">
    <source>
        <dbReference type="EMBL" id="RRR50417.1"/>
    </source>
</evidence>
<keyword evidence="5" id="KW-0255">Endonuclease</keyword>
<evidence type="ECO:0000259" key="4">
    <source>
        <dbReference type="Pfam" id="PF01420"/>
    </source>
</evidence>
<dbReference type="Proteomes" id="UP000273973">
    <property type="component" value="Unassembled WGS sequence"/>
</dbReference>
<evidence type="ECO:0000256" key="3">
    <source>
        <dbReference type="ARBA" id="ARBA00023125"/>
    </source>
</evidence>
<feature type="domain" description="Type I restriction modification DNA specificity" evidence="4">
    <location>
        <begin position="19"/>
        <end position="198"/>
    </location>
</feature>
<proteinExistence type="inferred from homology"/>
<dbReference type="EMBL" id="RSDG01000001">
    <property type="protein sequence ID" value="RRR50417.1"/>
    <property type="molecule type" value="Genomic_DNA"/>
</dbReference>
<sequence>MTKEKSTVPRLRFPGFTDAWKQRKLGEVATFAKGNGYSKKDLVIEGSPIILYGRLYTKYETVISEVDTFVSVEDNKNSVVYSEGGEVLVPASGESSLDIARASVVAKKGIILGGDINIIRLHSEIFPVFLALTISNGKQQKGLSKRAQGKSVVHLHNSDLKKVDLDFPTLPEQEAIGSFFSDLDQLITLHQRKLDDVKELKKALLQKMFPKGNGNDFPELRFPEFTDAWKQRKLGEVADFSVKTNSFSRDKLSSYFYEVQNIHYGDILTKYDAILNVSNEELPSIIESKVSNFEDALLVEGDIVFADAAEDSTVGKAIEVRNFNGKNVVSGLHTIVARPKKSYAPYYLGYLINSNVYHNQILPLMQGTKVSSISKANLKLTTVAFPTLPEQEAIGSFFSDLDQLITLHQRQLDHLKLLKKALLQQMFI</sequence>
<gene>
    <name evidence="5" type="ORF">EJA00_00290</name>
</gene>
<reference evidence="5 6" key="1">
    <citation type="submission" date="2018-11" db="EMBL/GenBank/DDBJ databases">
        <authorList>
            <person name="Stevens M.J."/>
            <person name="Cernela N."/>
            <person name="Spoerry Serrano N."/>
            <person name="Schmitt S."/>
            <person name="Schrenzel J."/>
            <person name="Stephan R."/>
        </authorList>
    </citation>
    <scope>NUCLEOTIDE SEQUENCE [LARGE SCALE GENOMIC DNA]</scope>
    <source>
        <strain evidence="5 6">SS1014</strain>
    </source>
</reference>
<evidence type="ECO:0000313" key="6">
    <source>
        <dbReference type="Proteomes" id="UP000273973"/>
    </source>
</evidence>
<dbReference type="RefSeq" id="WP_125183273.1">
    <property type="nucleotide sequence ID" value="NZ_RSDG01000001.1"/>
</dbReference>
<organism evidence="5 6">
    <name type="scientific">Streptococcus suis</name>
    <dbReference type="NCBI Taxonomy" id="1307"/>
    <lineage>
        <taxon>Bacteria</taxon>
        <taxon>Bacillati</taxon>
        <taxon>Bacillota</taxon>
        <taxon>Bacilli</taxon>
        <taxon>Lactobacillales</taxon>
        <taxon>Streptococcaceae</taxon>
        <taxon>Streptococcus</taxon>
    </lineage>
</organism>
<keyword evidence="5" id="KW-0540">Nuclease</keyword>
<dbReference type="InterPro" id="IPR052021">
    <property type="entry name" value="Type-I_RS_S_subunit"/>
</dbReference>
<dbReference type="Gene3D" id="1.10.287.1120">
    <property type="entry name" value="Bipartite methylase S protein"/>
    <property type="match status" value="1"/>
</dbReference>
<dbReference type="AlphaFoldDB" id="A0A426T986"/>
<protein>
    <submittedName>
        <fullName evidence="5">Restriction endonuclease subunit S</fullName>
    </submittedName>
</protein>
<keyword evidence="2" id="KW-0680">Restriction system</keyword>
<keyword evidence="5" id="KW-0378">Hydrolase</keyword>
<name>A0A426T986_STRSU</name>
<dbReference type="InterPro" id="IPR044946">
    <property type="entry name" value="Restrct_endonuc_typeI_TRD_sf"/>
</dbReference>
<dbReference type="GO" id="GO:0009307">
    <property type="term" value="P:DNA restriction-modification system"/>
    <property type="evidence" value="ECO:0007669"/>
    <property type="project" value="UniProtKB-KW"/>
</dbReference>
<reference evidence="5 6" key="2">
    <citation type="submission" date="2018-12" db="EMBL/GenBank/DDBJ databases">
        <title>Whole-genome sequences of fifteen clinical Streptococcus suis strains isolated from pigs between 2006 and 2018.</title>
        <authorList>
            <person name="Stevens M.J.A."/>
            <person name="Cernela N."/>
            <person name="Spoerry Serrano N."/>
            <person name="Schmitt S."/>
            <person name="Schrenzel J."/>
            <person name="Stephan R."/>
        </authorList>
    </citation>
    <scope>NUCLEOTIDE SEQUENCE [LARGE SCALE GENOMIC DNA]</scope>
    <source>
        <strain evidence="5 6">SS1014</strain>
    </source>
</reference>
<comment type="caution">
    <text evidence="5">The sequence shown here is derived from an EMBL/GenBank/DDBJ whole genome shotgun (WGS) entry which is preliminary data.</text>
</comment>
<evidence type="ECO:0000256" key="2">
    <source>
        <dbReference type="ARBA" id="ARBA00022747"/>
    </source>
</evidence>
<dbReference type="GO" id="GO:0003677">
    <property type="term" value="F:DNA binding"/>
    <property type="evidence" value="ECO:0007669"/>
    <property type="project" value="UniProtKB-KW"/>
</dbReference>
<dbReference type="Pfam" id="PF01420">
    <property type="entry name" value="Methylase_S"/>
    <property type="match status" value="2"/>
</dbReference>
<evidence type="ECO:0000256" key="1">
    <source>
        <dbReference type="ARBA" id="ARBA00010923"/>
    </source>
</evidence>
<comment type="similarity">
    <text evidence="1">Belongs to the type-I restriction system S methylase family.</text>
</comment>
<dbReference type="Gene3D" id="3.90.220.20">
    <property type="entry name" value="DNA methylase specificity domains"/>
    <property type="match status" value="2"/>
</dbReference>
<dbReference type="PANTHER" id="PTHR30408:SF12">
    <property type="entry name" value="TYPE I RESTRICTION ENZYME MJAVIII SPECIFICITY SUBUNIT"/>
    <property type="match status" value="1"/>
</dbReference>
<feature type="domain" description="Type I restriction modification DNA specificity" evidence="4">
    <location>
        <begin position="228"/>
        <end position="416"/>
    </location>
</feature>
<accession>A0A426T986</accession>
<dbReference type="GO" id="GO:0004519">
    <property type="term" value="F:endonuclease activity"/>
    <property type="evidence" value="ECO:0007669"/>
    <property type="project" value="UniProtKB-KW"/>
</dbReference>
<dbReference type="PANTHER" id="PTHR30408">
    <property type="entry name" value="TYPE-1 RESTRICTION ENZYME ECOKI SPECIFICITY PROTEIN"/>
    <property type="match status" value="1"/>
</dbReference>
<dbReference type="InterPro" id="IPR000055">
    <property type="entry name" value="Restrct_endonuc_typeI_TRD"/>
</dbReference>
<dbReference type="SUPFAM" id="SSF116734">
    <property type="entry name" value="DNA methylase specificity domain"/>
    <property type="match status" value="2"/>
</dbReference>
<keyword evidence="3" id="KW-0238">DNA-binding</keyword>